<dbReference type="SUPFAM" id="SSF158230">
    <property type="entry name" value="PRP4-like"/>
    <property type="match status" value="1"/>
</dbReference>
<gene>
    <name evidence="3" type="ORF">OMAR00292_LOCUS5728</name>
</gene>
<name>A0A7S3UNG7_OXYMA</name>
<dbReference type="SMART" id="SM00500">
    <property type="entry name" value="SFM"/>
    <property type="match status" value="1"/>
</dbReference>
<feature type="domain" description="Pre-mRNA processing factor 4 (PRP4)-like" evidence="2">
    <location>
        <begin position="28"/>
        <end position="79"/>
    </location>
</feature>
<feature type="region of interest" description="Disordered" evidence="1">
    <location>
        <begin position="1"/>
        <end position="20"/>
    </location>
</feature>
<accession>A0A7S3UNG7</accession>
<dbReference type="EMBL" id="HBIT01010999">
    <property type="protein sequence ID" value="CAE0620250.1"/>
    <property type="molecule type" value="Transcribed_RNA"/>
</dbReference>
<evidence type="ECO:0000313" key="3">
    <source>
        <dbReference type="EMBL" id="CAE0620250.1"/>
    </source>
</evidence>
<dbReference type="InterPro" id="IPR014906">
    <property type="entry name" value="PRP4-like"/>
</dbReference>
<proteinExistence type="predicted"/>
<dbReference type="AlphaFoldDB" id="A0A7S3UNG7"/>
<sequence>MQISAGNQSQANDPLSTDPSLTADAVLMDKHEVMMRLRELGQPITIFGESDVSRFQRLAKIEAESVDRENIGLEDRKKKNDEEAATKTVVRAVSIIGVPPSPDMM</sequence>
<dbReference type="Pfam" id="PF08799">
    <property type="entry name" value="PRP4"/>
    <property type="match status" value="1"/>
</dbReference>
<reference evidence="3" key="1">
    <citation type="submission" date="2021-01" db="EMBL/GenBank/DDBJ databases">
        <authorList>
            <person name="Corre E."/>
            <person name="Pelletier E."/>
            <person name="Niang G."/>
            <person name="Scheremetjew M."/>
            <person name="Finn R."/>
            <person name="Kale V."/>
            <person name="Holt S."/>
            <person name="Cochrane G."/>
            <person name="Meng A."/>
            <person name="Brown T."/>
            <person name="Cohen L."/>
        </authorList>
    </citation>
    <scope>NUCLEOTIDE SEQUENCE</scope>
    <source>
        <strain evidence="3">CCMP1795</strain>
    </source>
</reference>
<evidence type="ECO:0000259" key="2">
    <source>
        <dbReference type="SMART" id="SM00500"/>
    </source>
</evidence>
<dbReference type="Gene3D" id="4.10.280.110">
    <property type="entry name" value="Pre-mRNA processing factor 4 domain"/>
    <property type="match status" value="1"/>
</dbReference>
<evidence type="ECO:0000256" key="1">
    <source>
        <dbReference type="SAM" id="MobiDB-lite"/>
    </source>
</evidence>
<dbReference type="InterPro" id="IPR036285">
    <property type="entry name" value="PRP4-like_sf"/>
</dbReference>
<protein>
    <recommendedName>
        <fullName evidence="2">Pre-mRNA processing factor 4 (PRP4)-like domain-containing protein</fullName>
    </recommendedName>
</protein>
<organism evidence="3">
    <name type="scientific">Oxyrrhis marina</name>
    <name type="common">Dinoflagellate</name>
    <dbReference type="NCBI Taxonomy" id="2969"/>
    <lineage>
        <taxon>Eukaryota</taxon>
        <taxon>Sar</taxon>
        <taxon>Alveolata</taxon>
        <taxon>Dinophyceae</taxon>
        <taxon>Oxyrrhinales</taxon>
        <taxon>Oxyrrhinaceae</taxon>
        <taxon>Oxyrrhis</taxon>
    </lineage>
</organism>